<dbReference type="KEGG" id="pht:BLM14_20170"/>
<reference evidence="1 2" key="1">
    <citation type="journal article" date="2017" name="Int J Environ Stud">
        <title>Does the Miocene-Pliocene relict legume Oxytropis triphylla form nitrogen-fixing nodules with a combination of bacterial strains?</title>
        <authorList>
            <person name="Safronova V."/>
            <person name="Belimov A."/>
            <person name="Sazanova A."/>
            <person name="Kuznetsova I."/>
            <person name="Popova J."/>
            <person name="Andronov E."/>
            <person name="Verkhozina A."/>
            <person name="Tikhonovich I."/>
        </authorList>
    </citation>
    <scope>NUCLEOTIDE SEQUENCE [LARGE SCALE GENOMIC DNA]</scope>
    <source>
        <strain evidence="1 2">Tri-38</strain>
    </source>
</reference>
<sequence length="83" mass="9128">MKKPIAAISSGPVISCSHKSRVTVSIEANQRLLTGAALDERNAVLNPQVFRPTLGGIDWLGEGLRQFAVRLCKLRFGCRRHIT</sequence>
<dbReference type="AlphaFoldDB" id="A0A2N9W2Z5"/>
<accession>A0A2N9W2Z5</accession>
<dbReference type="EMBL" id="MZMT01000010">
    <property type="protein sequence ID" value="PIO46113.1"/>
    <property type="molecule type" value="Genomic_DNA"/>
</dbReference>
<name>A0A2N9W2Z5_9HYPH</name>
<keyword evidence="2" id="KW-1185">Reference proteome</keyword>
<gene>
    <name evidence="1" type="ORF">B5P45_04090</name>
</gene>
<dbReference type="Proteomes" id="UP000232163">
    <property type="component" value="Unassembled WGS sequence"/>
</dbReference>
<organism evidence="1 2">
    <name type="scientific">Phyllobacterium zundukense</name>
    <dbReference type="NCBI Taxonomy" id="1867719"/>
    <lineage>
        <taxon>Bacteria</taxon>
        <taxon>Pseudomonadati</taxon>
        <taxon>Pseudomonadota</taxon>
        <taxon>Alphaproteobacteria</taxon>
        <taxon>Hyphomicrobiales</taxon>
        <taxon>Phyllobacteriaceae</taxon>
        <taxon>Phyllobacterium</taxon>
    </lineage>
</organism>
<proteinExistence type="predicted"/>
<evidence type="ECO:0000313" key="2">
    <source>
        <dbReference type="Proteomes" id="UP000232163"/>
    </source>
</evidence>
<protein>
    <submittedName>
        <fullName evidence="1">Uncharacterized protein</fullName>
    </submittedName>
</protein>
<comment type="caution">
    <text evidence="1">The sequence shown here is derived from an EMBL/GenBank/DDBJ whole genome shotgun (WGS) entry which is preliminary data.</text>
</comment>
<evidence type="ECO:0000313" key="1">
    <source>
        <dbReference type="EMBL" id="PIO46113.1"/>
    </source>
</evidence>